<comment type="caution">
    <text evidence="1">The sequence shown here is derived from an EMBL/GenBank/DDBJ whole genome shotgun (WGS) entry which is preliminary data.</text>
</comment>
<sequence length="145" mass="16237">MTFTLPDAVNLARRAHEGQVDKSGNPYIDHPLRVMTRVEGDAEQMAAVLHDVVEDTTVTLDELVELDCPTIVVRAVEALTHFPDEPQSAYLARVAADPIALVVKRADIGDNLSPDRTAQLQPVERERLREKYETALRLLDYYENG</sequence>
<dbReference type="EMBL" id="PVTF01000012">
    <property type="protein sequence ID" value="PRY36172.1"/>
    <property type="molecule type" value="Genomic_DNA"/>
</dbReference>
<organism evidence="1 2">
    <name type="scientific">Umezawaea tangerina</name>
    <dbReference type="NCBI Taxonomy" id="84725"/>
    <lineage>
        <taxon>Bacteria</taxon>
        <taxon>Bacillati</taxon>
        <taxon>Actinomycetota</taxon>
        <taxon>Actinomycetes</taxon>
        <taxon>Pseudonocardiales</taxon>
        <taxon>Pseudonocardiaceae</taxon>
        <taxon>Umezawaea</taxon>
    </lineage>
</organism>
<dbReference type="OrthoDB" id="9802385at2"/>
<dbReference type="GO" id="GO:0008893">
    <property type="term" value="F:guanosine-3',5'-bis(diphosphate) 3'-diphosphatase activity"/>
    <property type="evidence" value="ECO:0007669"/>
    <property type="project" value="TreeGrafter"/>
</dbReference>
<dbReference type="RefSeq" id="WP_106192665.1">
    <property type="nucleotide sequence ID" value="NZ_PVTF01000012.1"/>
</dbReference>
<dbReference type="AlphaFoldDB" id="A0A2T0SRX7"/>
<keyword evidence="2" id="KW-1185">Reference proteome</keyword>
<dbReference type="Gene3D" id="1.10.3210.10">
    <property type="entry name" value="Hypothetical protein af1432"/>
    <property type="match status" value="1"/>
</dbReference>
<dbReference type="Pfam" id="PF13328">
    <property type="entry name" value="HD_4"/>
    <property type="match status" value="1"/>
</dbReference>
<proteinExistence type="predicted"/>
<dbReference type="PANTHER" id="PTHR46246:SF1">
    <property type="entry name" value="GUANOSINE-3',5'-BIS(DIPHOSPHATE) 3'-PYROPHOSPHOHYDROLASE MESH1"/>
    <property type="match status" value="1"/>
</dbReference>
<dbReference type="SUPFAM" id="SSF109604">
    <property type="entry name" value="HD-domain/PDEase-like"/>
    <property type="match status" value="1"/>
</dbReference>
<gene>
    <name evidence="1" type="ORF">CLV43_11296</name>
</gene>
<evidence type="ECO:0000313" key="2">
    <source>
        <dbReference type="Proteomes" id="UP000239494"/>
    </source>
</evidence>
<protein>
    <submittedName>
        <fullName evidence="1">HD domain-containing protein</fullName>
    </submittedName>
</protein>
<name>A0A2T0SRX7_9PSEU</name>
<dbReference type="PANTHER" id="PTHR46246">
    <property type="entry name" value="GUANOSINE-3',5'-BIS(DIPHOSPHATE) 3'-PYROPHOSPHOHYDROLASE MESH1"/>
    <property type="match status" value="1"/>
</dbReference>
<accession>A0A2T0SRX7</accession>
<evidence type="ECO:0000313" key="1">
    <source>
        <dbReference type="EMBL" id="PRY36172.1"/>
    </source>
</evidence>
<dbReference type="Proteomes" id="UP000239494">
    <property type="component" value="Unassembled WGS sequence"/>
</dbReference>
<reference evidence="1 2" key="1">
    <citation type="submission" date="2018-03" db="EMBL/GenBank/DDBJ databases">
        <title>Genomic Encyclopedia of Archaeal and Bacterial Type Strains, Phase II (KMG-II): from individual species to whole genera.</title>
        <authorList>
            <person name="Goeker M."/>
        </authorList>
    </citation>
    <scope>NUCLEOTIDE SEQUENCE [LARGE SCALE GENOMIC DNA]</scope>
    <source>
        <strain evidence="1 2">DSM 44720</strain>
    </source>
</reference>
<dbReference type="InterPro" id="IPR052194">
    <property type="entry name" value="MESH1"/>
</dbReference>